<dbReference type="InterPro" id="IPR036249">
    <property type="entry name" value="Thioredoxin-like_sf"/>
</dbReference>
<name>A0A6L5QL84_9BURK</name>
<dbReference type="RefSeq" id="WP_154367064.1">
    <property type="nucleotide sequence ID" value="NZ_WKJM01000021.1"/>
</dbReference>
<dbReference type="SUPFAM" id="SSF52833">
    <property type="entry name" value="Thioredoxin-like"/>
    <property type="match status" value="1"/>
</dbReference>
<dbReference type="PROSITE" id="PS50405">
    <property type="entry name" value="GST_CTER"/>
    <property type="match status" value="1"/>
</dbReference>
<evidence type="ECO:0000259" key="1">
    <source>
        <dbReference type="PROSITE" id="PS50404"/>
    </source>
</evidence>
<organism evidence="3 4">
    <name type="scientific">Duganella alba</name>
    <dbReference type="NCBI Taxonomy" id="2666081"/>
    <lineage>
        <taxon>Bacteria</taxon>
        <taxon>Pseudomonadati</taxon>
        <taxon>Pseudomonadota</taxon>
        <taxon>Betaproteobacteria</taxon>
        <taxon>Burkholderiales</taxon>
        <taxon>Oxalobacteraceae</taxon>
        <taxon>Telluria group</taxon>
        <taxon>Duganella</taxon>
    </lineage>
</organism>
<dbReference type="PANTHER" id="PTHR44051">
    <property type="entry name" value="GLUTATHIONE S-TRANSFERASE-RELATED"/>
    <property type="match status" value="1"/>
</dbReference>
<dbReference type="CDD" id="cd00570">
    <property type="entry name" value="GST_N_family"/>
    <property type="match status" value="1"/>
</dbReference>
<comment type="caution">
    <text evidence="3">The sequence shown here is derived from an EMBL/GenBank/DDBJ whole genome shotgun (WGS) entry which is preliminary data.</text>
</comment>
<dbReference type="GO" id="GO:0016740">
    <property type="term" value="F:transferase activity"/>
    <property type="evidence" value="ECO:0007669"/>
    <property type="project" value="UniProtKB-KW"/>
</dbReference>
<feature type="domain" description="GST N-terminal" evidence="1">
    <location>
        <begin position="1"/>
        <end position="83"/>
    </location>
</feature>
<dbReference type="Gene3D" id="1.20.1050.10">
    <property type="match status" value="1"/>
</dbReference>
<dbReference type="EMBL" id="WKJM01000021">
    <property type="protein sequence ID" value="MRX10479.1"/>
    <property type="molecule type" value="Genomic_DNA"/>
</dbReference>
<dbReference type="InterPro" id="IPR036282">
    <property type="entry name" value="Glutathione-S-Trfase_C_sf"/>
</dbReference>
<proteinExistence type="predicted"/>
<gene>
    <name evidence="3" type="ORF">GJ697_21830</name>
</gene>
<dbReference type="AlphaFoldDB" id="A0A6L5QL84"/>
<reference evidence="3 4" key="1">
    <citation type="submission" date="2019-11" db="EMBL/GenBank/DDBJ databases">
        <title>Novel species isolated from a subtropical stream in China.</title>
        <authorList>
            <person name="Lu H."/>
        </authorList>
    </citation>
    <scope>NUCLEOTIDE SEQUENCE [LARGE SCALE GENOMIC DNA]</scope>
    <source>
        <strain evidence="3 4">FT25W</strain>
    </source>
</reference>
<dbReference type="SUPFAM" id="SSF47616">
    <property type="entry name" value="GST C-terminal domain-like"/>
    <property type="match status" value="1"/>
</dbReference>
<dbReference type="PROSITE" id="PS50404">
    <property type="entry name" value="GST_NTER"/>
    <property type="match status" value="1"/>
</dbReference>
<dbReference type="Proteomes" id="UP000481037">
    <property type="component" value="Unassembled WGS sequence"/>
</dbReference>
<evidence type="ECO:0000313" key="4">
    <source>
        <dbReference type="Proteomes" id="UP000481037"/>
    </source>
</evidence>
<dbReference type="SFLD" id="SFLDS00019">
    <property type="entry name" value="Glutathione_Transferase_(cytos"/>
    <property type="match status" value="1"/>
</dbReference>
<feature type="domain" description="GST C-terminal" evidence="2">
    <location>
        <begin position="89"/>
        <end position="211"/>
    </location>
</feature>
<dbReference type="InterPro" id="IPR004045">
    <property type="entry name" value="Glutathione_S-Trfase_N"/>
</dbReference>
<protein>
    <submittedName>
        <fullName evidence="3">Glutathione S-transferase family protein</fullName>
    </submittedName>
</protein>
<dbReference type="Pfam" id="PF13417">
    <property type="entry name" value="GST_N_3"/>
    <property type="match status" value="1"/>
</dbReference>
<dbReference type="SFLD" id="SFLDG00358">
    <property type="entry name" value="Main_(cytGST)"/>
    <property type="match status" value="1"/>
</dbReference>
<dbReference type="InterPro" id="IPR004046">
    <property type="entry name" value="GST_C"/>
</dbReference>
<evidence type="ECO:0000313" key="3">
    <source>
        <dbReference type="EMBL" id="MRX10479.1"/>
    </source>
</evidence>
<keyword evidence="4" id="KW-1185">Reference proteome</keyword>
<dbReference type="Gene3D" id="3.40.30.10">
    <property type="entry name" value="Glutaredoxin"/>
    <property type="match status" value="1"/>
</dbReference>
<dbReference type="InterPro" id="IPR010987">
    <property type="entry name" value="Glutathione-S-Trfase_C-like"/>
</dbReference>
<accession>A0A6L5QL84</accession>
<keyword evidence="3" id="KW-0808">Transferase</keyword>
<dbReference type="InterPro" id="IPR040079">
    <property type="entry name" value="Glutathione_S-Trfase"/>
</dbReference>
<sequence>MSLTLYYHPLASFCHKVLIALYENGTDFEKRIINLGEEADRAELEAIWPLCKFPVLRDNAQHRDVPETSIIIEYLDRHYPGAQLMIPADWDDALDVRLWDRFFDNYVQGPVQTIVSAHLTGLSCDQTKERTKLKTAYKMIEKRMATRSWLCGEAFSLADCAAAPALFYACTLLPFPEEYHHLQSYFERLVARPSVKQVLDESKPYFSLYPFAQEIPERFL</sequence>
<dbReference type="PANTHER" id="PTHR44051:SF8">
    <property type="entry name" value="GLUTATHIONE S-TRANSFERASE GSTA"/>
    <property type="match status" value="1"/>
</dbReference>
<dbReference type="CDD" id="cd00299">
    <property type="entry name" value="GST_C_family"/>
    <property type="match status" value="1"/>
</dbReference>
<dbReference type="Pfam" id="PF00043">
    <property type="entry name" value="GST_C"/>
    <property type="match status" value="1"/>
</dbReference>
<evidence type="ECO:0000259" key="2">
    <source>
        <dbReference type="PROSITE" id="PS50405"/>
    </source>
</evidence>